<keyword evidence="6" id="KW-0862">Zinc</keyword>
<gene>
    <name evidence="13" type="ORF">A0H81_14568</name>
</gene>
<dbReference type="Proteomes" id="UP000092993">
    <property type="component" value="Unassembled WGS sequence"/>
</dbReference>
<dbReference type="STRING" id="5627.A0A1C7LKX9"/>
<keyword evidence="3" id="KW-0479">Metal-binding</keyword>
<feature type="region of interest" description="Disordered" evidence="11">
    <location>
        <begin position="1"/>
        <end position="163"/>
    </location>
</feature>
<dbReference type="PANTHER" id="PTHR14003">
    <property type="entry name" value="TRANSCRIPTIONAL REPRESSOR PROTEIN YY"/>
    <property type="match status" value="1"/>
</dbReference>
<evidence type="ECO:0000256" key="7">
    <source>
        <dbReference type="ARBA" id="ARBA00023015"/>
    </source>
</evidence>
<protein>
    <recommendedName>
        <fullName evidence="12">C2H2-type domain-containing protein</fullName>
    </recommendedName>
</protein>
<dbReference type="GO" id="GO:0000981">
    <property type="term" value="F:DNA-binding transcription factor activity, RNA polymerase II-specific"/>
    <property type="evidence" value="ECO:0007669"/>
    <property type="project" value="TreeGrafter"/>
</dbReference>
<sequence length="351" mass="38994">MSRTRKAPQMSLPSIQELLPDEQFYGKAQVPSRTREGRQGLGRHTTNVVSSRSHDERQTGGPAMTRTPLSIYSGPSHSADIACSDRLPPTRHTPYVQAHEVSTRHDQPPLHSPGSQAPRRQHEAKNATLPPYPSLSPTTRLSRLHLSDTHATPTDSGHGRDYHDEKRHVCPICGKPFNRPSSLAIHLNSHTGVQREPISFLHYMRRGLRAPCPAFQCPYPGCSRKFSVNSNMRRHYRNHDFSTIPPIHLLPRNTAPFPDYLPDERDPYAYGSSPSSASYCSFDERSDGGTDEHAFGWSSGARTQRSNSCSESDPHSQSAPTRPRSCTVPGCVYTSGPTMLRPAFPQCATPM</sequence>
<comment type="similarity">
    <text evidence="2">Belongs to the krueppel C2H2-type zinc-finger protein family.</text>
</comment>
<evidence type="ECO:0000256" key="11">
    <source>
        <dbReference type="SAM" id="MobiDB-lite"/>
    </source>
</evidence>
<dbReference type="Pfam" id="PF00096">
    <property type="entry name" value="zf-C2H2"/>
    <property type="match status" value="2"/>
</dbReference>
<evidence type="ECO:0000256" key="1">
    <source>
        <dbReference type="ARBA" id="ARBA00004123"/>
    </source>
</evidence>
<dbReference type="GO" id="GO:0008270">
    <property type="term" value="F:zinc ion binding"/>
    <property type="evidence" value="ECO:0007669"/>
    <property type="project" value="UniProtKB-KW"/>
</dbReference>
<dbReference type="PROSITE" id="PS00028">
    <property type="entry name" value="ZINC_FINGER_C2H2_1"/>
    <property type="match status" value="2"/>
</dbReference>
<dbReference type="OrthoDB" id="6077919at2759"/>
<dbReference type="SMART" id="SM00355">
    <property type="entry name" value="ZnF_C2H2"/>
    <property type="match status" value="2"/>
</dbReference>
<evidence type="ECO:0000256" key="6">
    <source>
        <dbReference type="ARBA" id="ARBA00022833"/>
    </source>
</evidence>
<evidence type="ECO:0000256" key="10">
    <source>
        <dbReference type="PROSITE-ProRule" id="PRU00042"/>
    </source>
</evidence>
<evidence type="ECO:0000256" key="9">
    <source>
        <dbReference type="ARBA" id="ARBA00023242"/>
    </source>
</evidence>
<dbReference type="FunFam" id="3.30.160.60:FF:000193">
    <property type="entry name" value="Zinc finger protein 300"/>
    <property type="match status" value="1"/>
</dbReference>
<dbReference type="EMBL" id="LUGG01000044">
    <property type="protein sequence ID" value="OBZ65401.1"/>
    <property type="molecule type" value="Genomic_DNA"/>
</dbReference>
<accession>A0A1C7LKX9</accession>
<feature type="region of interest" description="Disordered" evidence="11">
    <location>
        <begin position="291"/>
        <end position="327"/>
    </location>
</feature>
<name>A0A1C7LKX9_GRIFR</name>
<keyword evidence="14" id="KW-1185">Reference proteome</keyword>
<feature type="domain" description="C2H2-type" evidence="12">
    <location>
        <begin position="168"/>
        <end position="195"/>
    </location>
</feature>
<evidence type="ECO:0000313" key="13">
    <source>
        <dbReference type="EMBL" id="OBZ65401.1"/>
    </source>
</evidence>
<reference evidence="13 14" key="1">
    <citation type="submission" date="2016-03" db="EMBL/GenBank/DDBJ databases">
        <title>Whole genome sequencing of Grifola frondosa 9006-11.</title>
        <authorList>
            <person name="Min B."/>
            <person name="Park H."/>
            <person name="Kim J.-G."/>
            <person name="Cho H."/>
            <person name="Oh Y.-L."/>
            <person name="Kong W.-S."/>
            <person name="Choi I.-G."/>
        </authorList>
    </citation>
    <scope>NUCLEOTIDE SEQUENCE [LARGE SCALE GENOMIC DNA]</scope>
    <source>
        <strain evidence="13 14">9006-11</strain>
    </source>
</reference>
<organism evidence="13 14">
    <name type="scientific">Grifola frondosa</name>
    <name type="common">Maitake</name>
    <name type="synonym">Polyporus frondosus</name>
    <dbReference type="NCBI Taxonomy" id="5627"/>
    <lineage>
        <taxon>Eukaryota</taxon>
        <taxon>Fungi</taxon>
        <taxon>Dikarya</taxon>
        <taxon>Basidiomycota</taxon>
        <taxon>Agaricomycotina</taxon>
        <taxon>Agaricomycetes</taxon>
        <taxon>Polyporales</taxon>
        <taxon>Grifolaceae</taxon>
        <taxon>Grifola</taxon>
    </lineage>
</organism>
<dbReference type="GO" id="GO:0000785">
    <property type="term" value="C:chromatin"/>
    <property type="evidence" value="ECO:0007669"/>
    <property type="project" value="TreeGrafter"/>
</dbReference>
<dbReference type="AlphaFoldDB" id="A0A1C7LKX9"/>
<dbReference type="Gene3D" id="3.30.160.60">
    <property type="entry name" value="Classic Zinc Finger"/>
    <property type="match status" value="2"/>
</dbReference>
<feature type="compositionally biased region" description="Polar residues" evidence="11">
    <location>
        <begin position="67"/>
        <end position="76"/>
    </location>
</feature>
<keyword evidence="9" id="KW-0539">Nucleus</keyword>
<keyword evidence="5 10" id="KW-0863">Zinc-finger</keyword>
<evidence type="ECO:0000313" key="14">
    <source>
        <dbReference type="Proteomes" id="UP000092993"/>
    </source>
</evidence>
<dbReference type="GO" id="GO:0031519">
    <property type="term" value="C:PcG protein complex"/>
    <property type="evidence" value="ECO:0007669"/>
    <property type="project" value="TreeGrafter"/>
</dbReference>
<comment type="subcellular location">
    <subcellularLocation>
        <location evidence="1">Nucleus</location>
    </subcellularLocation>
</comment>
<evidence type="ECO:0000256" key="8">
    <source>
        <dbReference type="ARBA" id="ARBA00023163"/>
    </source>
</evidence>
<keyword evidence="4" id="KW-0677">Repeat</keyword>
<comment type="caution">
    <text evidence="13">The sequence shown here is derived from an EMBL/GenBank/DDBJ whole genome shotgun (WGS) entry which is preliminary data.</text>
</comment>
<dbReference type="GO" id="GO:0000978">
    <property type="term" value="F:RNA polymerase II cis-regulatory region sequence-specific DNA binding"/>
    <property type="evidence" value="ECO:0007669"/>
    <property type="project" value="TreeGrafter"/>
</dbReference>
<dbReference type="InterPro" id="IPR036236">
    <property type="entry name" value="Znf_C2H2_sf"/>
</dbReference>
<dbReference type="PANTHER" id="PTHR14003:SF19">
    <property type="entry name" value="YY2 TRANSCRIPTION FACTOR"/>
    <property type="match status" value="1"/>
</dbReference>
<dbReference type="SUPFAM" id="SSF57667">
    <property type="entry name" value="beta-beta-alpha zinc fingers"/>
    <property type="match status" value="2"/>
</dbReference>
<evidence type="ECO:0000259" key="12">
    <source>
        <dbReference type="PROSITE" id="PS50157"/>
    </source>
</evidence>
<evidence type="ECO:0000256" key="4">
    <source>
        <dbReference type="ARBA" id="ARBA00022737"/>
    </source>
</evidence>
<feature type="compositionally biased region" description="Polar residues" evidence="11">
    <location>
        <begin position="300"/>
        <end position="320"/>
    </location>
</feature>
<dbReference type="PROSITE" id="PS50157">
    <property type="entry name" value="ZINC_FINGER_C2H2_2"/>
    <property type="match status" value="2"/>
</dbReference>
<evidence type="ECO:0000256" key="5">
    <source>
        <dbReference type="ARBA" id="ARBA00022771"/>
    </source>
</evidence>
<dbReference type="OMA" id="HSADIAC"/>
<dbReference type="GO" id="GO:0005667">
    <property type="term" value="C:transcription regulator complex"/>
    <property type="evidence" value="ECO:0007669"/>
    <property type="project" value="TreeGrafter"/>
</dbReference>
<evidence type="ECO:0000256" key="2">
    <source>
        <dbReference type="ARBA" id="ARBA00006991"/>
    </source>
</evidence>
<dbReference type="InterPro" id="IPR013087">
    <property type="entry name" value="Znf_C2H2_type"/>
</dbReference>
<feature type="domain" description="C2H2-type" evidence="12">
    <location>
        <begin position="215"/>
        <end position="239"/>
    </location>
</feature>
<proteinExistence type="inferred from homology"/>
<evidence type="ECO:0000256" key="3">
    <source>
        <dbReference type="ARBA" id="ARBA00022723"/>
    </source>
</evidence>
<keyword evidence="7" id="KW-0805">Transcription regulation</keyword>
<keyword evidence="8" id="KW-0804">Transcription</keyword>